<reference evidence="2" key="1">
    <citation type="submission" date="2023-02" db="EMBL/GenBank/DDBJ databases">
        <title>Colletotrichum kahawae CIFC_Que2 genome sequencing and assembly.</title>
        <authorList>
            <person name="Baroncelli R."/>
        </authorList>
    </citation>
    <scope>NUCLEOTIDE SEQUENCE</scope>
    <source>
        <strain evidence="2">CIFC_Que2</strain>
    </source>
</reference>
<dbReference type="AlphaFoldDB" id="A0AAD9Y2L7"/>
<feature type="region of interest" description="Disordered" evidence="1">
    <location>
        <begin position="1"/>
        <end position="35"/>
    </location>
</feature>
<sequence>MAPLAAHPRRPTAHSSQPPRELSTGKAGNHSAVSGTARALHWTGTTPPPELGRSLHFGKFGEELPSSFTLPGAWDWLTLMTAEKSFLLFQFPVNCFAPVRKLHLRLQRHPQLSASLRELAATEATGDSGTHVTTTATTVCPGPLVLVFAARRRTF</sequence>
<dbReference type="Proteomes" id="UP001281614">
    <property type="component" value="Unassembled WGS sequence"/>
</dbReference>
<gene>
    <name evidence="2" type="ORF">CKAH01_08800</name>
</gene>
<name>A0AAD9Y2L7_COLKA</name>
<keyword evidence="3" id="KW-1185">Reference proteome</keyword>
<organism evidence="2 3">
    <name type="scientific">Colletotrichum kahawae</name>
    <name type="common">Coffee berry disease fungus</name>
    <dbReference type="NCBI Taxonomy" id="34407"/>
    <lineage>
        <taxon>Eukaryota</taxon>
        <taxon>Fungi</taxon>
        <taxon>Dikarya</taxon>
        <taxon>Ascomycota</taxon>
        <taxon>Pezizomycotina</taxon>
        <taxon>Sordariomycetes</taxon>
        <taxon>Hypocreomycetidae</taxon>
        <taxon>Glomerellales</taxon>
        <taxon>Glomerellaceae</taxon>
        <taxon>Colletotrichum</taxon>
        <taxon>Colletotrichum gloeosporioides species complex</taxon>
    </lineage>
</organism>
<accession>A0AAD9Y2L7</accession>
<evidence type="ECO:0000313" key="3">
    <source>
        <dbReference type="Proteomes" id="UP001281614"/>
    </source>
</evidence>
<comment type="caution">
    <text evidence="2">The sequence shown here is derived from an EMBL/GenBank/DDBJ whole genome shotgun (WGS) entry which is preliminary data.</text>
</comment>
<evidence type="ECO:0000313" key="2">
    <source>
        <dbReference type="EMBL" id="KAK2731928.1"/>
    </source>
</evidence>
<evidence type="ECO:0000256" key="1">
    <source>
        <dbReference type="SAM" id="MobiDB-lite"/>
    </source>
</evidence>
<proteinExistence type="predicted"/>
<protein>
    <submittedName>
        <fullName evidence="2">Uncharacterized protein</fullName>
    </submittedName>
</protein>
<dbReference type="EMBL" id="VYYT01000555">
    <property type="protein sequence ID" value="KAK2731928.1"/>
    <property type="molecule type" value="Genomic_DNA"/>
</dbReference>